<keyword evidence="3" id="KW-1185">Reference proteome</keyword>
<keyword evidence="1" id="KW-0732">Signal</keyword>
<feature type="chain" id="PRO_5047186570" evidence="1">
    <location>
        <begin position="33"/>
        <end position="101"/>
    </location>
</feature>
<evidence type="ECO:0000313" key="2">
    <source>
        <dbReference type="EMBL" id="MFC7217978.1"/>
    </source>
</evidence>
<sequence>MAHMASIRTARLIAAVASIPLAAAMMGGIAHADDGAFAHGFSNAANVGQSLSVKGKSGGINSQVQQVALGGGSNKSNSANVIGWGNYIDQSETTILFSKLW</sequence>
<evidence type="ECO:0000313" key="3">
    <source>
        <dbReference type="Proteomes" id="UP001596413"/>
    </source>
</evidence>
<name>A0ABW2GB80_9ACTN</name>
<dbReference type="RefSeq" id="WP_386413233.1">
    <property type="nucleotide sequence ID" value="NZ_JBHSZO010000008.1"/>
</dbReference>
<evidence type="ECO:0000256" key="1">
    <source>
        <dbReference type="SAM" id="SignalP"/>
    </source>
</evidence>
<accession>A0ABW2GB80</accession>
<dbReference type="EMBL" id="JBHSZO010000008">
    <property type="protein sequence ID" value="MFC7217978.1"/>
    <property type="molecule type" value="Genomic_DNA"/>
</dbReference>
<gene>
    <name evidence="2" type="ORF">ACFQLX_07330</name>
</gene>
<comment type="caution">
    <text evidence="2">The sequence shown here is derived from an EMBL/GenBank/DDBJ whole genome shotgun (WGS) entry which is preliminary data.</text>
</comment>
<proteinExistence type="predicted"/>
<dbReference type="Proteomes" id="UP001596413">
    <property type="component" value="Unassembled WGS sequence"/>
</dbReference>
<feature type="signal peptide" evidence="1">
    <location>
        <begin position="1"/>
        <end position="32"/>
    </location>
</feature>
<protein>
    <submittedName>
        <fullName evidence="2">Uncharacterized protein</fullName>
    </submittedName>
</protein>
<reference evidence="3" key="1">
    <citation type="journal article" date="2019" name="Int. J. Syst. Evol. Microbiol.">
        <title>The Global Catalogue of Microorganisms (GCM) 10K type strain sequencing project: providing services to taxonomists for standard genome sequencing and annotation.</title>
        <authorList>
            <consortium name="The Broad Institute Genomics Platform"/>
            <consortium name="The Broad Institute Genome Sequencing Center for Infectious Disease"/>
            <person name="Wu L."/>
            <person name="Ma J."/>
        </authorList>
    </citation>
    <scope>NUCLEOTIDE SEQUENCE [LARGE SCALE GENOMIC DNA]</scope>
    <source>
        <strain evidence="3">CGMCC 1.13681</strain>
    </source>
</reference>
<organism evidence="2 3">
    <name type="scientific">Streptomyces polyrhachis</name>
    <dbReference type="NCBI Taxonomy" id="1282885"/>
    <lineage>
        <taxon>Bacteria</taxon>
        <taxon>Bacillati</taxon>
        <taxon>Actinomycetota</taxon>
        <taxon>Actinomycetes</taxon>
        <taxon>Kitasatosporales</taxon>
        <taxon>Streptomycetaceae</taxon>
        <taxon>Streptomyces</taxon>
    </lineage>
</organism>